<keyword evidence="1" id="KW-0812">Transmembrane</keyword>
<keyword evidence="3" id="KW-1185">Reference proteome</keyword>
<dbReference type="RefSeq" id="XP_033577690.1">
    <property type="nucleotide sequence ID" value="XM_033722001.1"/>
</dbReference>
<keyword evidence="1" id="KW-0472">Membrane</keyword>
<feature type="transmembrane region" description="Helical" evidence="1">
    <location>
        <begin position="100"/>
        <end position="130"/>
    </location>
</feature>
<organism evidence="2">
    <name type="scientific">Mytilinidion resinicola</name>
    <dbReference type="NCBI Taxonomy" id="574789"/>
    <lineage>
        <taxon>Eukaryota</taxon>
        <taxon>Fungi</taxon>
        <taxon>Dikarya</taxon>
        <taxon>Ascomycota</taxon>
        <taxon>Pezizomycotina</taxon>
        <taxon>Dothideomycetes</taxon>
        <taxon>Pleosporomycetidae</taxon>
        <taxon>Mytilinidiales</taxon>
        <taxon>Mytilinidiaceae</taxon>
        <taxon>Mytilinidion</taxon>
    </lineage>
</organism>
<sequence length="170" mass="18744">MASPDLLIPAFNIALKITTYIALWALALAILIEILFVFLLMTFRQIFVYCSDAAEAALIATGFGSIFLCVCNVVGTFLYAMQNIERKEVASLRMAVLKSALSVGAIAGMILVGFWTFGILCWLVVNLVVAVSGKPVGFKRCGGSAEEWDCGEERWGRYGRRDRYGRRKSV</sequence>
<name>A0A6A6YPA4_9PEZI</name>
<evidence type="ECO:0000313" key="4">
    <source>
        <dbReference type="RefSeq" id="XP_033577690.1"/>
    </source>
</evidence>
<accession>A0A6A6YPA4</accession>
<reference evidence="4" key="2">
    <citation type="submission" date="2020-04" db="EMBL/GenBank/DDBJ databases">
        <authorList>
            <consortium name="NCBI Genome Project"/>
        </authorList>
    </citation>
    <scope>NUCLEOTIDE SEQUENCE</scope>
    <source>
        <strain evidence="4">CBS 304.34</strain>
    </source>
</reference>
<keyword evidence="1" id="KW-1133">Transmembrane helix</keyword>
<evidence type="ECO:0000256" key="1">
    <source>
        <dbReference type="SAM" id="Phobius"/>
    </source>
</evidence>
<reference evidence="4" key="3">
    <citation type="submission" date="2025-04" db="UniProtKB">
        <authorList>
            <consortium name="RefSeq"/>
        </authorList>
    </citation>
    <scope>IDENTIFICATION</scope>
    <source>
        <strain evidence="4">CBS 304.34</strain>
    </source>
</reference>
<protein>
    <submittedName>
        <fullName evidence="2 4">Uncharacterized protein</fullName>
    </submittedName>
</protein>
<proteinExistence type="predicted"/>
<dbReference type="AlphaFoldDB" id="A0A6A6YPA4"/>
<dbReference type="EMBL" id="MU003699">
    <property type="protein sequence ID" value="KAF2810726.1"/>
    <property type="molecule type" value="Genomic_DNA"/>
</dbReference>
<dbReference type="Proteomes" id="UP000504636">
    <property type="component" value="Unplaced"/>
</dbReference>
<evidence type="ECO:0000313" key="2">
    <source>
        <dbReference type="EMBL" id="KAF2810726.1"/>
    </source>
</evidence>
<evidence type="ECO:0000313" key="3">
    <source>
        <dbReference type="Proteomes" id="UP000504636"/>
    </source>
</evidence>
<feature type="transmembrane region" description="Helical" evidence="1">
    <location>
        <begin position="53"/>
        <end position="80"/>
    </location>
</feature>
<feature type="transmembrane region" description="Helical" evidence="1">
    <location>
        <begin position="20"/>
        <end position="41"/>
    </location>
</feature>
<reference evidence="2 4" key="1">
    <citation type="journal article" date="2020" name="Stud. Mycol.">
        <title>101 Dothideomycetes genomes: a test case for predicting lifestyles and emergence of pathogens.</title>
        <authorList>
            <person name="Haridas S."/>
            <person name="Albert R."/>
            <person name="Binder M."/>
            <person name="Bloem J."/>
            <person name="Labutti K."/>
            <person name="Salamov A."/>
            <person name="Andreopoulos B."/>
            <person name="Baker S."/>
            <person name="Barry K."/>
            <person name="Bills G."/>
            <person name="Bluhm B."/>
            <person name="Cannon C."/>
            <person name="Castanera R."/>
            <person name="Culley D."/>
            <person name="Daum C."/>
            <person name="Ezra D."/>
            <person name="Gonzalez J."/>
            <person name="Henrissat B."/>
            <person name="Kuo A."/>
            <person name="Liang C."/>
            <person name="Lipzen A."/>
            <person name="Lutzoni F."/>
            <person name="Magnuson J."/>
            <person name="Mondo S."/>
            <person name="Nolan M."/>
            <person name="Ohm R."/>
            <person name="Pangilinan J."/>
            <person name="Park H.-J."/>
            <person name="Ramirez L."/>
            <person name="Alfaro M."/>
            <person name="Sun H."/>
            <person name="Tritt A."/>
            <person name="Yoshinaga Y."/>
            <person name="Zwiers L.-H."/>
            <person name="Turgeon B."/>
            <person name="Goodwin S."/>
            <person name="Spatafora J."/>
            <person name="Crous P."/>
            <person name="Grigoriev I."/>
        </authorList>
    </citation>
    <scope>NUCLEOTIDE SEQUENCE</scope>
    <source>
        <strain evidence="2 4">CBS 304.34</strain>
    </source>
</reference>
<dbReference type="GeneID" id="54462894"/>
<gene>
    <name evidence="2 4" type="ORF">BDZ99DRAFT_475619</name>
</gene>